<reference evidence="5 6" key="2">
    <citation type="submission" date="2020-03" db="EMBL/GenBank/DDBJ databases">
        <authorList>
            <person name="Ichikawa N."/>
            <person name="Kimura A."/>
            <person name="Kitahashi Y."/>
            <person name="Uohara A."/>
        </authorList>
    </citation>
    <scope>NUCLEOTIDE SEQUENCE [LARGE SCALE GENOMIC DNA]</scope>
    <source>
        <strain evidence="5 6">NBRC 108639</strain>
    </source>
</reference>
<accession>A0A6V8KZ79</accession>
<dbReference type="AlphaFoldDB" id="A0A6V8KZ79"/>
<name>A0A6V8KZ79_9ACTN</name>
<evidence type="ECO:0008006" key="7">
    <source>
        <dbReference type="Google" id="ProtNLM"/>
    </source>
</evidence>
<gene>
    <name evidence="5" type="ORF">Phou_100050</name>
</gene>
<evidence type="ECO:0000313" key="6">
    <source>
        <dbReference type="Proteomes" id="UP000482800"/>
    </source>
</evidence>
<evidence type="ECO:0000256" key="1">
    <source>
        <dbReference type="ARBA" id="ARBA00004613"/>
    </source>
</evidence>
<evidence type="ECO:0000313" key="5">
    <source>
        <dbReference type="EMBL" id="GFJ85825.1"/>
    </source>
</evidence>
<dbReference type="Pfam" id="PF03534">
    <property type="entry name" value="SpvB"/>
    <property type="match status" value="1"/>
</dbReference>
<sequence length="319" mass="35016">MGDATQAPEQIISLPQGGGSVRGIGETFTPDIQTGTGNMTVPVIVPPGRRGLEPRLDLAYSTGNGNGFFGLGWTLSLAGISRKTSRGVPVYDDDTDTFILSGNEDLVPVEELAGIGTRYRPRSEGLFASIIHHCDAASHQDYWEVTSKDGLVSRYGTRRPATSTTSWRDPAVIADPDVPHHIFAWKLTETWDPLGNAITYEYDADAGESGNHRWRQPLLRTIGYADYMPAGGTARFLATVTFGDEEREDPFSSYTAGFEIRTSRRYRTITTAVHADTDQLVRRYELDYQADPYNGVTLLTSVTVVGFDDEGPPLATCRR</sequence>
<comment type="caution">
    <text evidence="5">The sequence shown here is derived from an EMBL/GenBank/DDBJ whole genome shotgun (WGS) entry which is preliminary data.</text>
</comment>
<dbReference type="EMBL" id="BLPF01000004">
    <property type="protein sequence ID" value="GFJ85825.1"/>
    <property type="molecule type" value="Genomic_DNA"/>
</dbReference>
<dbReference type="Proteomes" id="UP000482800">
    <property type="component" value="Unassembled WGS sequence"/>
</dbReference>
<protein>
    <recommendedName>
        <fullName evidence="7">Insecticide toxin TcdB middle/N-terminal domain-containing protein</fullName>
    </recommendedName>
</protein>
<dbReference type="InterPro" id="IPR003284">
    <property type="entry name" value="Sal_SpvB"/>
</dbReference>
<evidence type="ECO:0000256" key="4">
    <source>
        <dbReference type="SAM" id="MobiDB-lite"/>
    </source>
</evidence>
<comment type="subcellular location">
    <subcellularLocation>
        <location evidence="1">Secreted</location>
    </subcellularLocation>
</comment>
<reference evidence="5 6" key="1">
    <citation type="submission" date="2020-03" db="EMBL/GenBank/DDBJ databases">
        <title>Whole genome shotgun sequence of Phytohabitans houttuyneae NBRC 108639.</title>
        <authorList>
            <person name="Komaki H."/>
            <person name="Tamura T."/>
        </authorList>
    </citation>
    <scope>NUCLEOTIDE SEQUENCE [LARGE SCALE GENOMIC DNA]</scope>
    <source>
        <strain evidence="5 6">NBRC 108639</strain>
    </source>
</reference>
<evidence type="ECO:0000256" key="3">
    <source>
        <dbReference type="ARBA" id="ARBA00023026"/>
    </source>
</evidence>
<keyword evidence="2" id="KW-0964">Secreted</keyword>
<keyword evidence="3" id="KW-0843">Virulence</keyword>
<dbReference type="GO" id="GO:0005576">
    <property type="term" value="C:extracellular region"/>
    <property type="evidence" value="ECO:0007669"/>
    <property type="project" value="UniProtKB-SubCell"/>
</dbReference>
<dbReference type="GO" id="GO:0005737">
    <property type="term" value="C:cytoplasm"/>
    <property type="evidence" value="ECO:0007669"/>
    <property type="project" value="InterPro"/>
</dbReference>
<evidence type="ECO:0000256" key="2">
    <source>
        <dbReference type="ARBA" id="ARBA00022525"/>
    </source>
</evidence>
<proteinExistence type="predicted"/>
<organism evidence="5 6">
    <name type="scientific">Phytohabitans houttuyneae</name>
    <dbReference type="NCBI Taxonomy" id="1076126"/>
    <lineage>
        <taxon>Bacteria</taxon>
        <taxon>Bacillati</taxon>
        <taxon>Actinomycetota</taxon>
        <taxon>Actinomycetes</taxon>
        <taxon>Micromonosporales</taxon>
        <taxon>Micromonosporaceae</taxon>
    </lineage>
</organism>
<feature type="region of interest" description="Disordered" evidence="4">
    <location>
        <begin position="1"/>
        <end position="23"/>
    </location>
</feature>
<keyword evidence="6" id="KW-1185">Reference proteome</keyword>
<dbReference type="RefSeq" id="WP_173071089.1">
    <property type="nucleotide sequence ID" value="NZ_BLPF01000004.1"/>
</dbReference>